<dbReference type="OrthoDB" id="3298527at2"/>
<keyword evidence="5 7" id="KW-0472">Membrane</keyword>
<accession>A0A511Z0I2</accession>
<dbReference type="InterPro" id="IPR027379">
    <property type="entry name" value="CLS_N"/>
</dbReference>
<evidence type="ECO:0000256" key="1">
    <source>
        <dbReference type="ARBA" id="ARBA00004651"/>
    </source>
</evidence>
<evidence type="ECO:0000256" key="7">
    <source>
        <dbReference type="SAM" id="Phobius"/>
    </source>
</evidence>
<dbReference type="GO" id="GO:0005886">
    <property type="term" value="C:plasma membrane"/>
    <property type="evidence" value="ECO:0007669"/>
    <property type="project" value="UniProtKB-SubCell"/>
</dbReference>
<comment type="subcellular location">
    <subcellularLocation>
        <location evidence="1">Cell membrane</location>
        <topology evidence="1">Multi-pass membrane protein</topology>
    </subcellularLocation>
</comment>
<keyword evidence="10" id="KW-1185">Reference proteome</keyword>
<name>A0A511Z0I2_9CELL</name>
<feature type="transmembrane region" description="Helical" evidence="7">
    <location>
        <begin position="34"/>
        <end position="55"/>
    </location>
</feature>
<evidence type="ECO:0000259" key="8">
    <source>
        <dbReference type="Pfam" id="PF13396"/>
    </source>
</evidence>
<feature type="region of interest" description="Disordered" evidence="6">
    <location>
        <begin position="59"/>
        <end position="122"/>
    </location>
</feature>
<comment type="caution">
    <text evidence="9">The sequence shown here is derived from an EMBL/GenBank/DDBJ whole genome shotgun (WGS) entry which is preliminary data.</text>
</comment>
<sequence>MLRALVYVVPIALAIFALIDLSRSLPEERAGLRRTLWVAIIVLLPVLGPIVWIAVSRNSRAGSAPARPRPLPPMAPGRGPLRPPTRRPGPVAPDDDPEFLWRLEQERRRAAGEPPSEDQPPA</sequence>
<proteinExistence type="predicted"/>
<evidence type="ECO:0000256" key="5">
    <source>
        <dbReference type="ARBA" id="ARBA00023136"/>
    </source>
</evidence>
<dbReference type="RefSeq" id="WP_146819819.1">
    <property type="nucleotide sequence ID" value="NZ_BJYK01000009.1"/>
</dbReference>
<dbReference type="Proteomes" id="UP000321484">
    <property type="component" value="Unassembled WGS sequence"/>
</dbReference>
<evidence type="ECO:0000256" key="2">
    <source>
        <dbReference type="ARBA" id="ARBA00022475"/>
    </source>
</evidence>
<gene>
    <name evidence="9" type="ORF">AFE02nite_26770</name>
</gene>
<keyword evidence="3 7" id="KW-0812">Transmembrane</keyword>
<keyword evidence="2" id="KW-1003">Cell membrane</keyword>
<feature type="compositionally biased region" description="Pro residues" evidence="6">
    <location>
        <begin position="67"/>
        <end position="91"/>
    </location>
</feature>
<feature type="compositionally biased region" description="Basic and acidic residues" evidence="6">
    <location>
        <begin position="99"/>
        <end position="111"/>
    </location>
</feature>
<evidence type="ECO:0000256" key="4">
    <source>
        <dbReference type="ARBA" id="ARBA00022989"/>
    </source>
</evidence>
<dbReference type="EMBL" id="BJYK01000009">
    <property type="protein sequence ID" value="GEN80943.1"/>
    <property type="molecule type" value="Genomic_DNA"/>
</dbReference>
<evidence type="ECO:0000313" key="9">
    <source>
        <dbReference type="EMBL" id="GEN80943.1"/>
    </source>
</evidence>
<evidence type="ECO:0000256" key="6">
    <source>
        <dbReference type="SAM" id="MobiDB-lite"/>
    </source>
</evidence>
<protein>
    <recommendedName>
        <fullName evidence="8">Cardiolipin synthase N-terminal domain-containing protein</fullName>
    </recommendedName>
</protein>
<organism evidence="9 10">
    <name type="scientific">Actinotalea fermentans</name>
    <dbReference type="NCBI Taxonomy" id="43671"/>
    <lineage>
        <taxon>Bacteria</taxon>
        <taxon>Bacillati</taxon>
        <taxon>Actinomycetota</taxon>
        <taxon>Actinomycetes</taxon>
        <taxon>Micrococcales</taxon>
        <taxon>Cellulomonadaceae</taxon>
        <taxon>Actinotalea</taxon>
    </lineage>
</organism>
<feature type="domain" description="Cardiolipin synthase N-terminal" evidence="8">
    <location>
        <begin position="12"/>
        <end position="57"/>
    </location>
</feature>
<reference evidence="9 10" key="1">
    <citation type="submission" date="2019-07" db="EMBL/GenBank/DDBJ databases">
        <title>Whole genome shotgun sequence of Actinotalea fermentans NBRC 105374.</title>
        <authorList>
            <person name="Hosoyama A."/>
            <person name="Uohara A."/>
            <person name="Ohji S."/>
            <person name="Ichikawa N."/>
        </authorList>
    </citation>
    <scope>NUCLEOTIDE SEQUENCE [LARGE SCALE GENOMIC DNA]</scope>
    <source>
        <strain evidence="9 10">NBRC 105374</strain>
    </source>
</reference>
<dbReference type="Pfam" id="PF13396">
    <property type="entry name" value="PLDc_N"/>
    <property type="match status" value="1"/>
</dbReference>
<evidence type="ECO:0000313" key="10">
    <source>
        <dbReference type="Proteomes" id="UP000321484"/>
    </source>
</evidence>
<keyword evidence="4 7" id="KW-1133">Transmembrane helix</keyword>
<dbReference type="AlphaFoldDB" id="A0A511Z0I2"/>
<evidence type="ECO:0000256" key="3">
    <source>
        <dbReference type="ARBA" id="ARBA00022692"/>
    </source>
</evidence>